<evidence type="ECO:0000256" key="2">
    <source>
        <dbReference type="SAM" id="Phobius"/>
    </source>
</evidence>
<proteinExistence type="predicted"/>
<dbReference type="EMBL" id="JABBPG010000002">
    <property type="protein sequence ID" value="NOU49998.1"/>
    <property type="molecule type" value="Genomic_DNA"/>
</dbReference>
<evidence type="ECO:0000313" key="4">
    <source>
        <dbReference type="EMBL" id="NOU49998.1"/>
    </source>
</evidence>
<gene>
    <name evidence="4" type="ORF">HG263_05535</name>
</gene>
<dbReference type="RefSeq" id="WP_171625080.1">
    <property type="nucleotide sequence ID" value="NZ_JABBPG010000002.1"/>
</dbReference>
<organism evidence="4 5">
    <name type="scientific">Pseudoalteromonas caenipelagi</name>
    <dbReference type="NCBI Taxonomy" id="2726988"/>
    <lineage>
        <taxon>Bacteria</taxon>
        <taxon>Pseudomonadati</taxon>
        <taxon>Pseudomonadota</taxon>
        <taxon>Gammaproteobacteria</taxon>
        <taxon>Alteromonadales</taxon>
        <taxon>Pseudoalteromonadaceae</taxon>
        <taxon>Pseudoalteromonas</taxon>
    </lineage>
</organism>
<keyword evidence="5" id="KW-1185">Reference proteome</keyword>
<evidence type="ECO:0000256" key="1">
    <source>
        <dbReference type="SAM" id="MobiDB-lite"/>
    </source>
</evidence>
<evidence type="ECO:0000259" key="3">
    <source>
        <dbReference type="Pfam" id="PF10145"/>
    </source>
</evidence>
<reference evidence="4 5" key="1">
    <citation type="submission" date="2020-04" db="EMBL/GenBank/DDBJ databases">
        <title>Pseudoalteromonas caenipelagi sp. nov., isolated from a tidal flat.</title>
        <authorList>
            <person name="Park S."/>
            <person name="Yoon J.-H."/>
        </authorList>
    </citation>
    <scope>NUCLEOTIDE SEQUENCE [LARGE SCALE GENOMIC DNA]</scope>
    <source>
        <strain evidence="4 5">JBTF-M23</strain>
    </source>
</reference>
<feature type="domain" description="Phage tail tape measure protein" evidence="3">
    <location>
        <begin position="246"/>
        <end position="440"/>
    </location>
</feature>
<dbReference type="Pfam" id="PF10145">
    <property type="entry name" value="PhageMin_Tail"/>
    <property type="match status" value="1"/>
</dbReference>
<feature type="transmembrane region" description="Helical" evidence="2">
    <location>
        <begin position="560"/>
        <end position="589"/>
    </location>
</feature>
<keyword evidence="2" id="KW-1133">Transmembrane helix</keyword>
<feature type="compositionally biased region" description="Basic and acidic residues" evidence="1">
    <location>
        <begin position="84"/>
        <end position="103"/>
    </location>
</feature>
<dbReference type="AlphaFoldDB" id="A0A849VAW6"/>
<keyword evidence="2" id="KW-0812">Transmembrane</keyword>
<sequence>MNATDEFALQLAVGVKDMFGDKVDEIDVKSKELLATSKQLQQGLSDITAFQSAEKATERLSKRKTDLTEKLEAQQDQLVKLRKEQAKLSDAEKESGELSEEQKQQLAKLNSEVKLAKRNQSQLQVELAQTGQDLKDQERNTKRLSKALEAAGIDTRKFDKNLEQLESELKDVNKELKQTEQLAEGLSFSDQLSGGAVGVGLTAALGAGAVAAYEWDKGLKQLQTTTKLTEEQVHQLKGPLMGLQAKLGLDTTELIGAAAKINQQTGLIDAELANAVESAVTLQRVNSGLGMDIDASEIIRAQTQMRTAWNVSFDTSGDLISTIYQQAGDRADDLLDTFHEYSPLLAEMGLSAEQVSAILIKGAQAGVYNYDYLADTMKEARAQLTDGGNWEKLVGKGNKAGLIDTLLGNDSASANRIKAQLAQFKQGLNSDNKALQSESFSKLMLELTSVYKDDAQKARGLIETVFAAKGADDLPIKTLEAMALGMRDYQAILGNYHNKTQTQLQEQLTGWDRLGIAGRKLTQAWANGVERLGVVAEPVIDMVVHLAEGIAAFTEQHPDVAAFVVALAAGAAVVASLAAAVSVLGFAAIGMKTGMASLLAGARWLAPVFTGLGRAALFLGRGLLALAANPVGLTIMAIAGAGYLLYDNWDALCEMAGNLWDTLSAPLKLLWDISPLKMLWDAGQHLYDWWQGFDLTDAGKNIIGSLLDGALSMLGSVGRTIRDGISEIFSWGENENEPIEPVVLQPSQPRTNNNVATALAAGLAVSSPVVVSAETPEPMLIDTPQIMVPNVEPVALTAPDIAVPALQPLNVTQDDPEPINLTRPETVITMPEAVAIHADSPKPLIVTPPEIAAPGIEPIALTAPNIEIPALRPLSVTQDDPEPINLTPPETMITMPEAVAIHTDSPEVVVPGIESIALTAPNIAVPALRPLSVTQDDPEPVNLTPPETMITMPEAVAIHTDSPEVVVPGIEPIALTAPNIAVPALRPLNVTQDDPEQVNLTPPETMITMPEVMTIYAESPEPLIINPPEIAVPDIELITLKAPEVSVPELRPFSAELIELNTTKPEFDTLEQRYNTNLPKFNTANLKSNIDVAHHDPLDSPLPVITEPDPIFVSVADPDPLMLKSPDVIAPDTPTLRLEQPEYRVPDILSPSKQPTELPAVWHHMQQQDKSQSAIKQQVSNVSVEYAVNPVIHITNQKNPAGVTESDVRRTVITVFQERESELMHALDDALSDLYSRREYLN</sequence>
<name>A0A849VAW6_9GAMM</name>
<dbReference type="Proteomes" id="UP000586305">
    <property type="component" value="Unassembled WGS sequence"/>
</dbReference>
<feature type="region of interest" description="Disordered" evidence="1">
    <location>
        <begin position="84"/>
        <end position="104"/>
    </location>
</feature>
<comment type="caution">
    <text evidence="4">The sequence shown here is derived from an EMBL/GenBank/DDBJ whole genome shotgun (WGS) entry which is preliminary data.</text>
</comment>
<evidence type="ECO:0000313" key="5">
    <source>
        <dbReference type="Proteomes" id="UP000586305"/>
    </source>
</evidence>
<feature type="transmembrane region" description="Helical" evidence="2">
    <location>
        <begin position="623"/>
        <end position="646"/>
    </location>
</feature>
<dbReference type="InterPro" id="IPR010090">
    <property type="entry name" value="Phage_tape_meas"/>
</dbReference>
<protein>
    <recommendedName>
        <fullName evidence="3">Phage tail tape measure protein domain-containing protein</fullName>
    </recommendedName>
</protein>
<keyword evidence="2" id="KW-0472">Membrane</keyword>
<accession>A0A849VAW6</accession>